<sequence>MGNIKNQTNNNFNVDLKEFDPLGMHPVGDSIGKSIDGVTELGLKSIEKFLSITCKPLFEELGLAFRDKISTYRLTNTIKTLEKAEGKLVYDIEKNKLAIHPRIAHQIVEHASMADDDNLQEMWAGLFASSCNKNTDDENIIFVDILKQLTASQVKLLNFVCLNGPKYLDISKLEEFRNKGFINTDRLSLPMEKIHAICGTDSYTKLHTELSAMIALGLLTMRGHPSSMLLTTFETGHGITPIPTFLLLQLFVKCQGVNLTPFKYFEPQIKLEIHEKINDYVSIDKNEALDYINQQYKVQLPYNIRIQNNEILVDRKTFTDSLTSDEKTVILKATALRRWSNFKFEENFPVKAGDKLFGYFNFQKGFTES</sequence>
<proteinExistence type="predicted"/>
<comment type="caution">
    <text evidence="1">The sequence shown here is derived from an EMBL/GenBank/DDBJ whole genome shotgun (WGS) entry which is preliminary data.</text>
</comment>
<protein>
    <submittedName>
        <fullName evidence="1">DUF4393 domain-containing protein</fullName>
    </submittedName>
</protein>
<accession>A0A4U1GIH5</accession>
<evidence type="ECO:0000313" key="2">
    <source>
        <dbReference type="Proteomes" id="UP000309594"/>
    </source>
</evidence>
<name>A0A4U1GIH5_9SPHI</name>
<dbReference type="AlphaFoldDB" id="A0A4U1GIH5"/>
<evidence type="ECO:0000313" key="1">
    <source>
        <dbReference type="EMBL" id="TKC64051.1"/>
    </source>
</evidence>
<organism evidence="1 2">
    <name type="scientific">Pedobacter hiemivivus</name>
    <dbReference type="NCBI Taxonomy" id="2530454"/>
    <lineage>
        <taxon>Bacteria</taxon>
        <taxon>Pseudomonadati</taxon>
        <taxon>Bacteroidota</taxon>
        <taxon>Sphingobacteriia</taxon>
        <taxon>Sphingobacteriales</taxon>
        <taxon>Sphingobacteriaceae</taxon>
        <taxon>Pedobacter</taxon>
    </lineage>
</organism>
<dbReference type="RefSeq" id="WP_136879589.1">
    <property type="nucleotide sequence ID" value="NZ_SWDX01000002.1"/>
</dbReference>
<dbReference type="Pfam" id="PF14337">
    <property type="entry name" value="Abi_alpha"/>
    <property type="match status" value="1"/>
</dbReference>
<dbReference type="EMBL" id="SWDX01000002">
    <property type="protein sequence ID" value="TKC64051.1"/>
    <property type="molecule type" value="Genomic_DNA"/>
</dbReference>
<reference evidence="1 2" key="1">
    <citation type="submission" date="2019-04" db="EMBL/GenBank/DDBJ databases">
        <title>Pedobacter sp. RP-1-16 sp. nov., isolated from Arctic soil.</title>
        <authorList>
            <person name="Dahal R.H."/>
            <person name="Kim D.-U."/>
        </authorList>
    </citation>
    <scope>NUCLEOTIDE SEQUENCE [LARGE SCALE GENOMIC DNA]</scope>
    <source>
        <strain evidence="1 2">RP-1-16</strain>
    </source>
</reference>
<dbReference type="Proteomes" id="UP000309594">
    <property type="component" value="Unassembled WGS sequence"/>
</dbReference>
<gene>
    <name evidence="1" type="ORF">FBD94_06840</name>
</gene>
<dbReference type="InterPro" id="IPR025506">
    <property type="entry name" value="Abi_alpha"/>
</dbReference>